<proteinExistence type="predicted"/>
<evidence type="ECO:0000313" key="2">
    <source>
        <dbReference type="EMBL" id="KAJ8977481.1"/>
    </source>
</evidence>
<keyword evidence="3" id="KW-1185">Reference proteome</keyword>
<gene>
    <name evidence="2" type="ORF">NQ317_001764</name>
</gene>
<evidence type="ECO:0000313" key="3">
    <source>
        <dbReference type="Proteomes" id="UP001162164"/>
    </source>
</evidence>
<feature type="region of interest" description="Disordered" evidence="1">
    <location>
        <begin position="1"/>
        <end position="43"/>
    </location>
</feature>
<feature type="compositionally biased region" description="Polar residues" evidence="1">
    <location>
        <begin position="65"/>
        <end position="78"/>
    </location>
</feature>
<feature type="region of interest" description="Disordered" evidence="1">
    <location>
        <begin position="57"/>
        <end position="116"/>
    </location>
</feature>
<sequence length="116" mass="12803">MAPATQRANLGAAGHRMLGHHVGPQSAFANVPPPMNLDRRNNYNDRSGYAVVYNSQRSFDDRGGYQQQNNTHNQTSYDNYGGDTTRTTDKTITHRIETGATEIRRTDAPGTLPGQI</sequence>
<accession>A0ABQ9JH15</accession>
<feature type="compositionally biased region" description="Basic and acidic residues" evidence="1">
    <location>
        <begin position="86"/>
        <end position="107"/>
    </location>
</feature>
<dbReference type="Proteomes" id="UP001162164">
    <property type="component" value="Unassembled WGS sequence"/>
</dbReference>
<comment type="caution">
    <text evidence="2">The sequence shown here is derived from an EMBL/GenBank/DDBJ whole genome shotgun (WGS) entry which is preliminary data.</text>
</comment>
<dbReference type="EMBL" id="JAPWTJ010000540">
    <property type="protein sequence ID" value="KAJ8977481.1"/>
    <property type="molecule type" value="Genomic_DNA"/>
</dbReference>
<evidence type="ECO:0000256" key="1">
    <source>
        <dbReference type="SAM" id="MobiDB-lite"/>
    </source>
</evidence>
<organism evidence="2 3">
    <name type="scientific">Molorchus minor</name>
    <dbReference type="NCBI Taxonomy" id="1323400"/>
    <lineage>
        <taxon>Eukaryota</taxon>
        <taxon>Metazoa</taxon>
        <taxon>Ecdysozoa</taxon>
        <taxon>Arthropoda</taxon>
        <taxon>Hexapoda</taxon>
        <taxon>Insecta</taxon>
        <taxon>Pterygota</taxon>
        <taxon>Neoptera</taxon>
        <taxon>Endopterygota</taxon>
        <taxon>Coleoptera</taxon>
        <taxon>Polyphaga</taxon>
        <taxon>Cucujiformia</taxon>
        <taxon>Chrysomeloidea</taxon>
        <taxon>Cerambycidae</taxon>
        <taxon>Lamiinae</taxon>
        <taxon>Monochamini</taxon>
        <taxon>Molorchus</taxon>
    </lineage>
</organism>
<protein>
    <submittedName>
        <fullName evidence="2">Uncharacterized protein</fullName>
    </submittedName>
</protein>
<reference evidence="2" key="1">
    <citation type="journal article" date="2023" name="Insect Mol. Biol.">
        <title>Genome sequencing provides insights into the evolution of gene families encoding plant cell wall-degrading enzymes in longhorned beetles.</title>
        <authorList>
            <person name="Shin N.R."/>
            <person name="Okamura Y."/>
            <person name="Kirsch R."/>
            <person name="Pauchet Y."/>
        </authorList>
    </citation>
    <scope>NUCLEOTIDE SEQUENCE</scope>
    <source>
        <strain evidence="2">MMC_N1</strain>
    </source>
</reference>
<name>A0ABQ9JH15_9CUCU</name>